<dbReference type="SUPFAM" id="SSF47413">
    <property type="entry name" value="lambda repressor-like DNA-binding domains"/>
    <property type="match status" value="1"/>
</dbReference>
<dbReference type="Pfam" id="PF01381">
    <property type="entry name" value="HTH_3"/>
    <property type="match status" value="1"/>
</dbReference>
<dbReference type="SMART" id="SM00530">
    <property type="entry name" value="HTH_XRE"/>
    <property type="match status" value="1"/>
</dbReference>
<accession>A0ABN8GGW6</accession>
<sequence>MVKKIAIGKAIQAFRREKNLTQEELANRIPIDRSVLARIESGERPLPSGYDTVVSGLSWKLALEIADERTGGYISNILEDVPNLDLHPAALKDVLLKQLAEAGKALERLSMAKHISPEKRRESAETVWHEMRVVIETANVMQGVLEEEFCLDRKRMIQKHEFEIKKCDR</sequence>
<dbReference type="Gene3D" id="1.10.260.40">
    <property type="entry name" value="lambda repressor-like DNA-binding domains"/>
    <property type="match status" value="1"/>
</dbReference>
<keyword evidence="3" id="KW-1185">Reference proteome</keyword>
<gene>
    <name evidence="2" type="ORF">PAECIP111891_02149</name>
</gene>
<dbReference type="CDD" id="cd00093">
    <property type="entry name" value="HTH_XRE"/>
    <property type="match status" value="1"/>
</dbReference>
<comment type="caution">
    <text evidence="2">The sequence shown here is derived from an EMBL/GenBank/DDBJ whole genome shotgun (WGS) entry which is preliminary data.</text>
</comment>
<protein>
    <recommendedName>
        <fullName evidence="1">HTH cro/C1-type domain-containing protein</fullName>
    </recommendedName>
</protein>
<dbReference type="PROSITE" id="PS50943">
    <property type="entry name" value="HTH_CROC1"/>
    <property type="match status" value="1"/>
</dbReference>
<evidence type="ECO:0000259" key="1">
    <source>
        <dbReference type="PROSITE" id="PS50943"/>
    </source>
</evidence>
<organism evidence="2 3">
    <name type="scientific">Paenibacillus allorhizoplanae</name>
    <dbReference type="NCBI Taxonomy" id="2905648"/>
    <lineage>
        <taxon>Bacteria</taxon>
        <taxon>Bacillati</taxon>
        <taxon>Bacillota</taxon>
        <taxon>Bacilli</taxon>
        <taxon>Bacillales</taxon>
        <taxon>Paenibacillaceae</taxon>
        <taxon>Paenibacillus</taxon>
    </lineage>
</organism>
<dbReference type="InterPro" id="IPR010982">
    <property type="entry name" value="Lambda_DNA-bd_dom_sf"/>
</dbReference>
<reference evidence="2" key="1">
    <citation type="submission" date="2022-01" db="EMBL/GenBank/DDBJ databases">
        <authorList>
            <person name="Criscuolo A."/>
        </authorList>
    </citation>
    <scope>NUCLEOTIDE SEQUENCE</scope>
    <source>
        <strain evidence="2">CIP111891</strain>
    </source>
</reference>
<evidence type="ECO:0000313" key="3">
    <source>
        <dbReference type="Proteomes" id="UP000838821"/>
    </source>
</evidence>
<dbReference type="EMBL" id="CAKMMW010000005">
    <property type="protein sequence ID" value="CAH1202930.1"/>
    <property type="molecule type" value="Genomic_DNA"/>
</dbReference>
<feature type="domain" description="HTH cro/C1-type" evidence="1">
    <location>
        <begin position="11"/>
        <end position="48"/>
    </location>
</feature>
<name>A0ABN8GGW6_9BACL</name>
<evidence type="ECO:0000313" key="2">
    <source>
        <dbReference type="EMBL" id="CAH1202930.1"/>
    </source>
</evidence>
<dbReference type="Proteomes" id="UP000838821">
    <property type="component" value="Unassembled WGS sequence"/>
</dbReference>
<proteinExistence type="predicted"/>
<dbReference type="InterPro" id="IPR001387">
    <property type="entry name" value="Cro/C1-type_HTH"/>
</dbReference>